<keyword evidence="7" id="KW-0732">Signal</keyword>
<reference evidence="9" key="2">
    <citation type="journal article" date="2016" name="Fungal Biol.">
        <title>Ochratoxin A production by Penicillium thymicola.</title>
        <authorList>
            <person name="Nguyen H.D.T."/>
            <person name="McMullin D.R."/>
            <person name="Ponomareva E."/>
            <person name="Riley R."/>
            <person name="Pomraning K.R."/>
            <person name="Baker S.E."/>
            <person name="Seifert K.A."/>
        </authorList>
    </citation>
    <scope>NUCLEOTIDE SEQUENCE</scope>
    <source>
        <strain evidence="9">DAOM 180753</strain>
    </source>
</reference>
<name>A0AAI9X9S2_PENTH</name>
<dbReference type="InterPro" id="IPR027417">
    <property type="entry name" value="P-loop_NTPase"/>
</dbReference>
<organism evidence="9 10">
    <name type="scientific">Penicillium thymicola</name>
    <dbReference type="NCBI Taxonomy" id="293382"/>
    <lineage>
        <taxon>Eukaryota</taxon>
        <taxon>Fungi</taxon>
        <taxon>Dikarya</taxon>
        <taxon>Ascomycota</taxon>
        <taxon>Pezizomycotina</taxon>
        <taxon>Eurotiomycetes</taxon>
        <taxon>Eurotiomycetidae</taxon>
        <taxon>Eurotiales</taxon>
        <taxon>Aspergillaceae</taxon>
        <taxon>Penicillium</taxon>
    </lineage>
</organism>
<dbReference type="GO" id="GO:0005739">
    <property type="term" value="C:mitochondrion"/>
    <property type="evidence" value="ECO:0007669"/>
    <property type="project" value="UniProtKB-SubCell"/>
</dbReference>
<evidence type="ECO:0000256" key="7">
    <source>
        <dbReference type="SAM" id="SignalP"/>
    </source>
</evidence>
<dbReference type="Gene3D" id="3.40.50.300">
    <property type="entry name" value="P-loop containing nucleotide triphosphate hydrolases"/>
    <property type="match status" value="1"/>
</dbReference>
<evidence type="ECO:0000313" key="10">
    <source>
        <dbReference type="Proteomes" id="UP001227192"/>
    </source>
</evidence>
<accession>A0AAI9X9S2</accession>
<reference evidence="9" key="1">
    <citation type="submission" date="2015-06" db="EMBL/GenBank/DDBJ databases">
        <authorList>
            <person name="Nguyen H."/>
        </authorList>
    </citation>
    <scope>NUCLEOTIDE SEQUENCE</scope>
    <source>
        <strain evidence="9">DAOM 180753</strain>
    </source>
</reference>
<dbReference type="PANTHER" id="PTHR48182:SF2">
    <property type="entry name" value="PROTEIN SERAC1"/>
    <property type="match status" value="1"/>
</dbReference>
<comment type="subcellular location">
    <subcellularLocation>
        <location evidence="2">Endoplasmic reticulum</location>
    </subcellularLocation>
    <subcellularLocation>
        <location evidence="3">Membrane</location>
    </subcellularLocation>
    <subcellularLocation>
        <location evidence="1">Mitochondrion</location>
    </subcellularLocation>
</comment>
<dbReference type="InterPro" id="IPR002182">
    <property type="entry name" value="NB-ARC"/>
</dbReference>
<dbReference type="GO" id="GO:0016020">
    <property type="term" value="C:membrane"/>
    <property type="evidence" value="ECO:0007669"/>
    <property type="project" value="UniProtKB-SubCell"/>
</dbReference>
<dbReference type="SUPFAM" id="SSF52540">
    <property type="entry name" value="P-loop containing nucleoside triphosphate hydrolases"/>
    <property type="match status" value="1"/>
</dbReference>
<feature type="domain" description="NB-ARC" evidence="8">
    <location>
        <begin position="170"/>
        <end position="317"/>
    </location>
</feature>
<comment type="caution">
    <text evidence="9">The sequence shown here is derived from an EMBL/GenBank/DDBJ whole genome shotgun (WGS) entry which is preliminary data.</text>
</comment>
<evidence type="ECO:0000256" key="4">
    <source>
        <dbReference type="ARBA" id="ARBA00022824"/>
    </source>
</evidence>
<gene>
    <name evidence="9" type="ORF">VN97_g4564</name>
</gene>
<keyword evidence="6" id="KW-0472">Membrane</keyword>
<dbReference type="EMBL" id="LACB01000108">
    <property type="protein sequence ID" value="KAJ9488699.1"/>
    <property type="molecule type" value="Genomic_DNA"/>
</dbReference>
<evidence type="ECO:0000256" key="2">
    <source>
        <dbReference type="ARBA" id="ARBA00004240"/>
    </source>
</evidence>
<protein>
    <recommendedName>
        <fullName evidence="8">NB-ARC domain-containing protein</fullName>
    </recommendedName>
</protein>
<evidence type="ECO:0000256" key="5">
    <source>
        <dbReference type="ARBA" id="ARBA00023128"/>
    </source>
</evidence>
<keyword evidence="4" id="KW-0256">Endoplasmic reticulum</keyword>
<dbReference type="Proteomes" id="UP001227192">
    <property type="component" value="Unassembled WGS sequence"/>
</dbReference>
<sequence>MSLRHILGSLAGIIFLATPHRGSALADVADKILRLNLVIGAPQKFIKSLRQNSQELASIADDFRQIADQRSLPITSFYELLPTRGRLICFSDIVVYKESALLSIQSENALGVALNHHEICKYRDANDSVFRDLVSRVRTFIERGPIQSRARVFLPWDTTPHFTGRRDCLQQIHESFCGTGRRIVALYGDGGMGKTEVSLKYARENEHHYDYVFFVDSASVQSLEADFINLHDKVGLSAEKGREFEEMKQFLLRERHWLLVLDNDDDWVALDQLRFPETSNGHILITCRGREHTSDPRISRAVRMRALEWRDAKDLLFSRAGIDLKERARWDLTAKSIVKFMGCQPLAVDSAAAYILCSETNIDEYLGILRNKQLPQRILSYRPKASRYQISVESILNITLNEIKNNPCAYKLLTLLVWLDRSKTTVSFLKRAVSSQPCWGSDGMPSTRDPRDSYVPEDIIELIDGPDFDIALKELKLYALVASDEKFEQESTATKDLIVLHPITYRYVREAMTADQMVQSALCALSLVVHAHPVMQAGLDQSKYSSQEIIPQIFQCHINCKQHEEKNLEYTQALRNTQRNGKPSFAERTAEMLFETIRGYGEGHDEMDDMLLDWLKNLLEGSMSIGLQARLWCTRLPLEFYSCGKLIEGCEAADNFVQSVESRDQSQELTKRENAHLGFLRHLSVEYRVREPGLSNEEVWRRRAAYIEAWQPLDRDDPSELEKYAMGMGVRMRGKLAKDFGLFKEAYYFLKLFIEQHATRGSREEGWAISDFGQAVLEIEDAEHGSEILLDLLTKGTNFGEKLSHPSGATLCEIVSFLCSRAIENRMFERGHLTQQDRENVRESDTMFLEINHAVSLLRQGRNHPERYENAKRELLGLKKRFEQTRANGALWYDDQTREFSVIVYLAQIAHLRHEWDEAQSRWKEAIDYGRTVMKKWEEDHFYIEVATYSLADAQLSAGGEPNLIIPKVQETIRRVDGERVTWMLGVGTFWLDHVKRSMEPKLRAEEMRLDREKEQI</sequence>
<evidence type="ECO:0000256" key="1">
    <source>
        <dbReference type="ARBA" id="ARBA00004173"/>
    </source>
</evidence>
<keyword evidence="10" id="KW-1185">Reference proteome</keyword>
<proteinExistence type="predicted"/>
<dbReference type="GO" id="GO:0005783">
    <property type="term" value="C:endoplasmic reticulum"/>
    <property type="evidence" value="ECO:0007669"/>
    <property type="project" value="UniProtKB-SubCell"/>
</dbReference>
<evidence type="ECO:0000259" key="8">
    <source>
        <dbReference type="Pfam" id="PF00931"/>
    </source>
</evidence>
<dbReference type="GO" id="GO:0043531">
    <property type="term" value="F:ADP binding"/>
    <property type="evidence" value="ECO:0007669"/>
    <property type="project" value="InterPro"/>
</dbReference>
<dbReference type="Pfam" id="PF00931">
    <property type="entry name" value="NB-ARC"/>
    <property type="match status" value="1"/>
</dbReference>
<dbReference type="InterPro" id="IPR052374">
    <property type="entry name" value="SERAC1"/>
</dbReference>
<dbReference type="AlphaFoldDB" id="A0AAI9X9S2"/>
<evidence type="ECO:0000256" key="6">
    <source>
        <dbReference type="ARBA" id="ARBA00023136"/>
    </source>
</evidence>
<evidence type="ECO:0000256" key="3">
    <source>
        <dbReference type="ARBA" id="ARBA00004370"/>
    </source>
</evidence>
<evidence type="ECO:0000313" key="9">
    <source>
        <dbReference type="EMBL" id="KAJ9488699.1"/>
    </source>
</evidence>
<feature type="chain" id="PRO_5042554266" description="NB-ARC domain-containing protein" evidence="7">
    <location>
        <begin position="25"/>
        <end position="1017"/>
    </location>
</feature>
<feature type="signal peptide" evidence="7">
    <location>
        <begin position="1"/>
        <end position="24"/>
    </location>
</feature>
<keyword evidence="5" id="KW-0496">Mitochondrion</keyword>
<dbReference type="PANTHER" id="PTHR48182">
    <property type="entry name" value="PROTEIN SERAC1"/>
    <property type="match status" value="1"/>
</dbReference>